<sequence length="137" mass="15783">MFKSQGKLADLFQDFVARSNYLSSANWYRYEITCSKTFFDFHRIGKKKTLLKELEAEGGPISGQVDLSQYIIRFYANLYTFEMHAPGTSEAQERCWESVPIQVTEAMNVNMTKDLTLKEIVEVITSLPRLQRQGARA</sequence>
<evidence type="ECO:0000313" key="2">
    <source>
        <dbReference type="Proteomes" id="UP001497444"/>
    </source>
</evidence>
<accession>A0ABP0VSZ5</accession>
<dbReference type="Proteomes" id="UP001497444">
    <property type="component" value="Chromosome 10"/>
</dbReference>
<keyword evidence="2" id="KW-1185">Reference proteome</keyword>
<name>A0ABP0VSZ5_9BRYO</name>
<dbReference type="EMBL" id="OZ020105">
    <property type="protein sequence ID" value="CAK9257588.1"/>
    <property type="molecule type" value="Genomic_DNA"/>
</dbReference>
<organism evidence="1 2">
    <name type="scientific">Sphagnum jensenii</name>
    <dbReference type="NCBI Taxonomy" id="128206"/>
    <lineage>
        <taxon>Eukaryota</taxon>
        <taxon>Viridiplantae</taxon>
        <taxon>Streptophyta</taxon>
        <taxon>Embryophyta</taxon>
        <taxon>Bryophyta</taxon>
        <taxon>Sphagnophytina</taxon>
        <taxon>Sphagnopsida</taxon>
        <taxon>Sphagnales</taxon>
        <taxon>Sphagnaceae</taxon>
        <taxon>Sphagnum</taxon>
    </lineage>
</organism>
<gene>
    <name evidence="1" type="ORF">CSSPJE1EN1_LOCUS3066</name>
</gene>
<reference evidence="1" key="1">
    <citation type="submission" date="2024-02" db="EMBL/GenBank/DDBJ databases">
        <authorList>
            <consortium name="ELIXIR-Norway"/>
            <consortium name="Elixir Norway"/>
        </authorList>
    </citation>
    <scope>NUCLEOTIDE SEQUENCE</scope>
</reference>
<evidence type="ECO:0000313" key="1">
    <source>
        <dbReference type="EMBL" id="CAK9257588.1"/>
    </source>
</evidence>
<proteinExistence type="predicted"/>
<protein>
    <submittedName>
        <fullName evidence="1">Uncharacterized protein</fullName>
    </submittedName>
</protein>